<evidence type="ECO:0000313" key="3">
    <source>
        <dbReference type="Proteomes" id="UP000294930"/>
    </source>
</evidence>
<dbReference type="Proteomes" id="UP000294930">
    <property type="component" value="Unassembled WGS sequence"/>
</dbReference>
<dbReference type="RefSeq" id="WP_134198404.1">
    <property type="nucleotide sequence ID" value="NZ_SOQZ01000001.1"/>
</dbReference>
<sequence length="129" mass="15219">MTKKRIDTTLHYVQYIGTRIALIGGIGFLIYSIWIKEIGAIIFCCLFVIYTLILMKKVFDKPNEIEFDDSYIYLKNGIERIELDKIIEIKNNRIIYKSGGIESKLKLPNFHFMDKKCVELKELIKKKKH</sequence>
<accession>A0ABY2G798</accession>
<evidence type="ECO:0000313" key="2">
    <source>
        <dbReference type="EMBL" id="TDY13671.1"/>
    </source>
</evidence>
<keyword evidence="1" id="KW-1133">Transmembrane helix</keyword>
<comment type="caution">
    <text evidence="2">The sequence shown here is derived from an EMBL/GenBank/DDBJ whole genome shotgun (WGS) entry which is preliminary data.</text>
</comment>
<reference evidence="2 3" key="1">
    <citation type="submission" date="2019-03" db="EMBL/GenBank/DDBJ databases">
        <title>Genomic Encyclopedia of Type Strains, Phase III (KMG-III): the genomes of soil and plant-associated and newly described type strains.</title>
        <authorList>
            <person name="Whitman W."/>
        </authorList>
    </citation>
    <scope>NUCLEOTIDE SEQUENCE [LARGE SCALE GENOMIC DNA]</scope>
    <source>
        <strain evidence="2 3">CGMCC 1.10957</strain>
    </source>
</reference>
<organism evidence="2 3">
    <name type="scientific">Meridianimaribacter flavus</name>
    <dbReference type="NCBI Taxonomy" id="571115"/>
    <lineage>
        <taxon>Bacteria</taxon>
        <taxon>Pseudomonadati</taxon>
        <taxon>Bacteroidota</taxon>
        <taxon>Flavobacteriia</taxon>
        <taxon>Flavobacteriales</taxon>
        <taxon>Flavobacteriaceae</taxon>
        <taxon>Meridianimaribacter</taxon>
    </lineage>
</organism>
<keyword evidence="1" id="KW-0812">Transmembrane</keyword>
<protein>
    <submittedName>
        <fullName evidence="2">Uncharacterized protein</fullName>
    </submittedName>
</protein>
<proteinExistence type="predicted"/>
<gene>
    <name evidence="2" type="ORF">A8975_0264</name>
</gene>
<dbReference type="EMBL" id="SOQZ01000001">
    <property type="protein sequence ID" value="TDY13671.1"/>
    <property type="molecule type" value="Genomic_DNA"/>
</dbReference>
<feature type="transmembrane region" description="Helical" evidence="1">
    <location>
        <begin position="12"/>
        <end position="32"/>
    </location>
</feature>
<evidence type="ECO:0000256" key="1">
    <source>
        <dbReference type="SAM" id="Phobius"/>
    </source>
</evidence>
<name>A0ABY2G798_9FLAO</name>
<keyword evidence="1" id="KW-0472">Membrane</keyword>
<feature type="transmembrane region" description="Helical" evidence="1">
    <location>
        <begin position="38"/>
        <end position="55"/>
    </location>
</feature>
<keyword evidence="3" id="KW-1185">Reference proteome</keyword>